<keyword evidence="1 9" id="KW-0540">Nuclease</keyword>
<dbReference type="NCBIfam" id="TIGR00287">
    <property type="entry name" value="cas1"/>
    <property type="match status" value="1"/>
</dbReference>
<dbReference type="EC" id="3.1.-.-" evidence="9"/>
<dbReference type="GO" id="GO:0016787">
    <property type="term" value="F:hydrolase activity"/>
    <property type="evidence" value="ECO:0007669"/>
    <property type="project" value="UniProtKB-KW"/>
</dbReference>
<dbReference type="Gene3D" id="1.20.120.920">
    <property type="entry name" value="CRISPR-associated endonuclease Cas1, C-terminal domain"/>
    <property type="match status" value="1"/>
</dbReference>
<evidence type="ECO:0000256" key="7">
    <source>
        <dbReference type="ARBA" id="ARBA00023125"/>
    </source>
</evidence>
<keyword evidence="6 9" id="KW-0051">Antiviral defense</keyword>
<evidence type="ECO:0000256" key="9">
    <source>
        <dbReference type="HAMAP-Rule" id="MF_01470"/>
    </source>
</evidence>
<dbReference type="AlphaFoldDB" id="A0A7C5Y7W6"/>
<evidence type="ECO:0000256" key="4">
    <source>
        <dbReference type="ARBA" id="ARBA00022801"/>
    </source>
</evidence>
<name>A0A7C5Y7W6_CALS0</name>
<comment type="function">
    <text evidence="9">CRISPR (clustered regularly interspaced short palindromic repeat), is an adaptive immune system that provides protection against mobile genetic elements (viruses, transposable elements and conjugative plasmids). CRISPR clusters contain spacers, sequences complementary to antecedent mobile elements, and target invading nucleic acids. CRISPR clusters are transcribed and processed into CRISPR RNA (crRNA). Acts as a dsDNA endonuclease. Involved in the integration of spacer DNA into the CRISPR cassette.</text>
</comment>
<comment type="caution">
    <text evidence="10">The sequence shown here is derived from an EMBL/GenBank/DDBJ whole genome shotgun (WGS) entry which is preliminary data.</text>
</comment>
<organism evidence="10">
    <name type="scientific">Caldiarchaeum subterraneum</name>
    <dbReference type="NCBI Taxonomy" id="311458"/>
    <lineage>
        <taxon>Archaea</taxon>
        <taxon>Nitrososphaerota</taxon>
        <taxon>Candidatus Caldarchaeales</taxon>
        <taxon>Candidatus Caldarchaeaceae</taxon>
        <taxon>Candidatus Caldarchaeum</taxon>
    </lineage>
</organism>
<keyword evidence="7 9" id="KW-0238">DNA-binding</keyword>
<dbReference type="GO" id="GO:0003677">
    <property type="term" value="F:DNA binding"/>
    <property type="evidence" value="ECO:0007669"/>
    <property type="project" value="UniProtKB-KW"/>
</dbReference>
<evidence type="ECO:0000256" key="5">
    <source>
        <dbReference type="ARBA" id="ARBA00022842"/>
    </source>
</evidence>
<evidence type="ECO:0000256" key="1">
    <source>
        <dbReference type="ARBA" id="ARBA00022722"/>
    </source>
</evidence>
<dbReference type="PANTHER" id="PTHR34353">
    <property type="entry name" value="CRISPR-ASSOCIATED ENDONUCLEASE CAS1 1"/>
    <property type="match status" value="1"/>
</dbReference>
<reference evidence="10" key="1">
    <citation type="journal article" date="2020" name="mSystems">
        <title>Genome- and Community-Level Interaction Insights into Carbon Utilization and Element Cycling Functions of Hydrothermarchaeota in Hydrothermal Sediment.</title>
        <authorList>
            <person name="Zhou Z."/>
            <person name="Liu Y."/>
            <person name="Xu W."/>
            <person name="Pan J."/>
            <person name="Luo Z.H."/>
            <person name="Li M."/>
        </authorList>
    </citation>
    <scope>NUCLEOTIDE SEQUENCE [LARGE SCALE GENOMIC DNA]</scope>
    <source>
        <strain evidence="10">SpSt-1084</strain>
    </source>
</reference>
<dbReference type="InterPro" id="IPR050646">
    <property type="entry name" value="Cas1"/>
</dbReference>
<dbReference type="GO" id="GO:0043571">
    <property type="term" value="P:maintenance of CRISPR repeat elements"/>
    <property type="evidence" value="ECO:0007669"/>
    <property type="project" value="UniProtKB-UniRule"/>
</dbReference>
<keyword evidence="8 9" id="KW-0464">Manganese</keyword>
<evidence type="ECO:0000256" key="2">
    <source>
        <dbReference type="ARBA" id="ARBA00022723"/>
    </source>
</evidence>
<sequence length="323" mass="36022">MKGLTELVIDKPGTYLGVRKGLFYVRSRDGSKFETPPVNLSHISIRCRGVGVSADALRLASRFGIEVTVYHRGKPLAKVVQALKGGGVLTRLAQLEAVRDGRGIAVAKEIVSSKLHNQRLVIHQRAREFLLKRKELGRELEELSGKIDGCIKSVADASSVDSVRAYEAQGAVHYWKAVGLLLPDELQFSGRTAWNPSDAFNKALNVGYGVLRARVWSAVLSANLDPFIGFLHQPRGRHMCLVSDLMEEFRPGVVDRPLISLALENVKALLDEKMLERNVVSSVVKVFQRNDGFFERAVVEQARRLASFLRGEVEKYVGFRMKW</sequence>
<evidence type="ECO:0000256" key="3">
    <source>
        <dbReference type="ARBA" id="ARBA00022759"/>
    </source>
</evidence>
<keyword evidence="2 9" id="KW-0479">Metal-binding</keyword>
<evidence type="ECO:0000313" key="10">
    <source>
        <dbReference type="EMBL" id="HHR40360.1"/>
    </source>
</evidence>
<keyword evidence="5 9" id="KW-0460">Magnesium</keyword>
<comment type="cofactor">
    <cofactor evidence="9">
        <name>Mg(2+)</name>
        <dbReference type="ChEBI" id="CHEBI:18420"/>
    </cofactor>
    <cofactor evidence="9">
        <name>Mn(2+)</name>
        <dbReference type="ChEBI" id="CHEBI:29035"/>
    </cofactor>
</comment>
<dbReference type="Gene3D" id="3.100.10.20">
    <property type="entry name" value="CRISPR-associated endonuclease Cas1, N-terminal domain"/>
    <property type="match status" value="1"/>
</dbReference>
<dbReference type="InterPro" id="IPR042206">
    <property type="entry name" value="CRISPR-assoc_Cas1_C"/>
</dbReference>
<feature type="binding site" evidence="9">
    <location>
        <position position="247"/>
    </location>
    <ligand>
        <name>Mn(2+)</name>
        <dbReference type="ChEBI" id="CHEBI:29035"/>
    </ligand>
</feature>
<proteinExistence type="inferred from homology"/>
<dbReference type="GO" id="GO:0004519">
    <property type="term" value="F:endonuclease activity"/>
    <property type="evidence" value="ECO:0007669"/>
    <property type="project" value="UniProtKB-UniRule"/>
</dbReference>
<dbReference type="GO" id="GO:0051607">
    <property type="term" value="P:defense response to virus"/>
    <property type="evidence" value="ECO:0007669"/>
    <property type="project" value="UniProtKB-UniRule"/>
</dbReference>
<keyword evidence="4 9" id="KW-0378">Hydrolase</keyword>
<gene>
    <name evidence="9 10" type="primary">cas1</name>
    <name evidence="10" type="ORF">ENM42_00865</name>
</gene>
<keyword evidence="3 9" id="KW-0255">Endonuclease</keyword>
<feature type="binding site" evidence="9">
    <location>
        <position position="167"/>
    </location>
    <ligand>
        <name>Mn(2+)</name>
        <dbReference type="ChEBI" id="CHEBI:29035"/>
    </ligand>
</feature>
<feature type="binding site" evidence="9">
    <location>
        <position position="232"/>
    </location>
    <ligand>
        <name>Mn(2+)</name>
        <dbReference type="ChEBI" id="CHEBI:29035"/>
    </ligand>
</feature>
<dbReference type="Pfam" id="PF01867">
    <property type="entry name" value="Cas_Cas1"/>
    <property type="match status" value="1"/>
</dbReference>
<comment type="subunit">
    <text evidence="9">Homodimer, forms a heterotetramer with a Cas2 homodimer.</text>
</comment>
<dbReference type="GO" id="GO:0046872">
    <property type="term" value="F:metal ion binding"/>
    <property type="evidence" value="ECO:0007669"/>
    <property type="project" value="UniProtKB-UniRule"/>
</dbReference>
<dbReference type="PANTHER" id="PTHR34353:SF2">
    <property type="entry name" value="CRISPR-ASSOCIATED ENDONUCLEASE CAS1 1"/>
    <property type="match status" value="1"/>
</dbReference>
<dbReference type="InterPro" id="IPR042211">
    <property type="entry name" value="CRISPR-assoc_Cas1_N"/>
</dbReference>
<dbReference type="EMBL" id="DRXS01000047">
    <property type="protein sequence ID" value="HHR40360.1"/>
    <property type="molecule type" value="Genomic_DNA"/>
</dbReference>
<dbReference type="CDD" id="cd09634">
    <property type="entry name" value="Cas1_I-II-III"/>
    <property type="match status" value="1"/>
</dbReference>
<accession>A0A7C5Y7W6</accession>
<protein>
    <recommendedName>
        <fullName evidence="9">CRISPR-associated endonuclease Cas1</fullName>
        <ecNumber evidence="9">3.1.-.-</ecNumber>
    </recommendedName>
</protein>
<dbReference type="InterPro" id="IPR002729">
    <property type="entry name" value="CRISPR-assoc_Cas1"/>
</dbReference>
<evidence type="ECO:0000256" key="8">
    <source>
        <dbReference type="ARBA" id="ARBA00023211"/>
    </source>
</evidence>
<evidence type="ECO:0000256" key="6">
    <source>
        <dbReference type="ARBA" id="ARBA00023118"/>
    </source>
</evidence>
<dbReference type="HAMAP" id="MF_01470">
    <property type="entry name" value="Cas1"/>
    <property type="match status" value="1"/>
</dbReference>
<comment type="similarity">
    <text evidence="9">Belongs to the CRISPR-associated endonuclease Cas1 family.</text>
</comment>